<protein>
    <submittedName>
        <fullName evidence="1">Uncharacterized protein</fullName>
    </submittedName>
</protein>
<sequence>MSSVKNILFHALSAWGHNKPMAALAVIITRARPDIVITVITTAIIYPKFHNELKSKLSAEEYHSLSPRIKYANSSCCSCLVNSTRQYH</sequence>
<gene>
    <name evidence="1" type="ORF">C8J55DRAFT_498634</name>
</gene>
<name>A0A9W9B333_9AGAR</name>
<proteinExistence type="predicted"/>
<evidence type="ECO:0000313" key="2">
    <source>
        <dbReference type="Proteomes" id="UP001150238"/>
    </source>
</evidence>
<accession>A0A9W9B333</accession>
<dbReference type="Gene3D" id="3.40.50.2000">
    <property type="entry name" value="Glycogen Phosphorylase B"/>
    <property type="match status" value="1"/>
</dbReference>
<comment type="caution">
    <text evidence="1">The sequence shown here is derived from an EMBL/GenBank/DDBJ whole genome shotgun (WGS) entry which is preliminary data.</text>
</comment>
<reference evidence="1" key="2">
    <citation type="journal article" date="2023" name="Proc. Natl. Acad. Sci. U.S.A.">
        <title>A global phylogenomic analysis of the shiitake genus Lentinula.</title>
        <authorList>
            <person name="Sierra-Patev S."/>
            <person name="Min B."/>
            <person name="Naranjo-Ortiz M."/>
            <person name="Looney B."/>
            <person name="Konkel Z."/>
            <person name="Slot J.C."/>
            <person name="Sakamoto Y."/>
            <person name="Steenwyk J.L."/>
            <person name="Rokas A."/>
            <person name="Carro J."/>
            <person name="Camarero S."/>
            <person name="Ferreira P."/>
            <person name="Molpeceres G."/>
            <person name="Ruiz-Duenas F.J."/>
            <person name="Serrano A."/>
            <person name="Henrissat B."/>
            <person name="Drula E."/>
            <person name="Hughes K.W."/>
            <person name="Mata J.L."/>
            <person name="Ishikawa N.K."/>
            <person name="Vargas-Isla R."/>
            <person name="Ushijima S."/>
            <person name="Smith C.A."/>
            <person name="Donoghue J."/>
            <person name="Ahrendt S."/>
            <person name="Andreopoulos W."/>
            <person name="He G."/>
            <person name="LaButti K."/>
            <person name="Lipzen A."/>
            <person name="Ng V."/>
            <person name="Riley R."/>
            <person name="Sandor L."/>
            <person name="Barry K."/>
            <person name="Martinez A.T."/>
            <person name="Xiao Y."/>
            <person name="Gibbons J.G."/>
            <person name="Terashima K."/>
            <person name="Grigoriev I.V."/>
            <person name="Hibbett D."/>
        </authorList>
    </citation>
    <scope>NUCLEOTIDE SEQUENCE</scope>
    <source>
        <strain evidence="1">Sp2 HRB7682 ss15</strain>
    </source>
</reference>
<evidence type="ECO:0000313" key="1">
    <source>
        <dbReference type="EMBL" id="KAJ4495186.1"/>
    </source>
</evidence>
<reference evidence="1" key="1">
    <citation type="submission" date="2022-08" db="EMBL/GenBank/DDBJ databases">
        <authorList>
            <consortium name="DOE Joint Genome Institute"/>
            <person name="Min B."/>
            <person name="Riley R."/>
            <person name="Sierra-Patev S."/>
            <person name="Naranjo-Ortiz M."/>
            <person name="Looney B."/>
            <person name="Konkel Z."/>
            <person name="Slot J.C."/>
            <person name="Sakamoto Y."/>
            <person name="Steenwyk J.L."/>
            <person name="Rokas A."/>
            <person name="Carro J."/>
            <person name="Camarero S."/>
            <person name="Ferreira P."/>
            <person name="Molpeceres G."/>
            <person name="Ruiz-Duenas F.J."/>
            <person name="Serrano A."/>
            <person name="Henrissat B."/>
            <person name="Drula E."/>
            <person name="Hughes K.W."/>
            <person name="Mata J.L."/>
            <person name="Ishikawa N.K."/>
            <person name="Vargas-Isla R."/>
            <person name="Ushijima S."/>
            <person name="Smith C.A."/>
            <person name="Ahrendt S."/>
            <person name="Andreopoulos W."/>
            <person name="He G."/>
            <person name="Labutti K."/>
            <person name="Lipzen A."/>
            <person name="Ng V."/>
            <person name="Sandor L."/>
            <person name="Barry K."/>
            <person name="Martinez A.T."/>
            <person name="Xiao Y."/>
            <person name="Gibbons J.G."/>
            <person name="Terashima K."/>
            <person name="Hibbett D.S."/>
            <person name="Grigoriev I.V."/>
        </authorList>
    </citation>
    <scope>NUCLEOTIDE SEQUENCE</scope>
    <source>
        <strain evidence="1">Sp2 HRB7682 ss15</strain>
    </source>
</reference>
<organism evidence="1 2">
    <name type="scientific">Lentinula lateritia</name>
    <dbReference type="NCBI Taxonomy" id="40482"/>
    <lineage>
        <taxon>Eukaryota</taxon>
        <taxon>Fungi</taxon>
        <taxon>Dikarya</taxon>
        <taxon>Basidiomycota</taxon>
        <taxon>Agaricomycotina</taxon>
        <taxon>Agaricomycetes</taxon>
        <taxon>Agaricomycetidae</taxon>
        <taxon>Agaricales</taxon>
        <taxon>Marasmiineae</taxon>
        <taxon>Omphalotaceae</taxon>
        <taxon>Lentinula</taxon>
    </lineage>
</organism>
<dbReference type="AlphaFoldDB" id="A0A9W9B333"/>
<dbReference type="Proteomes" id="UP001150238">
    <property type="component" value="Unassembled WGS sequence"/>
</dbReference>
<dbReference type="EMBL" id="JANVFS010000002">
    <property type="protein sequence ID" value="KAJ4495186.1"/>
    <property type="molecule type" value="Genomic_DNA"/>
</dbReference>